<dbReference type="PROSITE" id="PS01124">
    <property type="entry name" value="HTH_ARAC_FAMILY_2"/>
    <property type="match status" value="1"/>
</dbReference>
<dbReference type="OrthoDB" id="6670788at2"/>
<dbReference type="GO" id="GO:0043565">
    <property type="term" value="F:sequence-specific DNA binding"/>
    <property type="evidence" value="ECO:0007669"/>
    <property type="project" value="InterPro"/>
</dbReference>
<gene>
    <name evidence="5" type="primary">virF</name>
    <name evidence="5" type="ORF">PSM7751_02756</name>
</gene>
<dbReference type="PROSITE" id="PS00041">
    <property type="entry name" value="HTH_ARAC_FAMILY_1"/>
    <property type="match status" value="1"/>
</dbReference>
<dbReference type="SMART" id="SM00342">
    <property type="entry name" value="HTH_ARAC"/>
    <property type="match status" value="1"/>
</dbReference>
<name>A0A1X6ZM77_9RHOB</name>
<dbReference type="PANTHER" id="PTHR11019">
    <property type="entry name" value="HTH-TYPE TRANSCRIPTIONAL REGULATOR NIMR"/>
    <property type="match status" value="1"/>
</dbReference>
<dbReference type="SUPFAM" id="SSF46689">
    <property type="entry name" value="Homeodomain-like"/>
    <property type="match status" value="1"/>
</dbReference>
<protein>
    <submittedName>
        <fullName evidence="5">Virulence regulon transcriptional activator VirF</fullName>
    </submittedName>
</protein>
<reference evidence="5 6" key="1">
    <citation type="submission" date="2017-03" db="EMBL/GenBank/DDBJ databases">
        <authorList>
            <person name="Afonso C.L."/>
            <person name="Miller P.J."/>
            <person name="Scott M.A."/>
            <person name="Spackman E."/>
            <person name="Goraichik I."/>
            <person name="Dimitrov K.M."/>
            <person name="Suarez D.L."/>
            <person name="Swayne D.E."/>
        </authorList>
    </citation>
    <scope>NUCLEOTIDE SEQUENCE [LARGE SCALE GENOMIC DNA]</scope>
    <source>
        <strain evidence="5 6">CECT 7751</strain>
    </source>
</reference>
<dbReference type="InterPro" id="IPR018060">
    <property type="entry name" value="HTH_AraC"/>
</dbReference>
<evidence type="ECO:0000313" key="5">
    <source>
        <dbReference type="EMBL" id="SLN55894.1"/>
    </source>
</evidence>
<accession>A0A1X6ZM77</accession>
<evidence type="ECO:0000256" key="1">
    <source>
        <dbReference type="ARBA" id="ARBA00023015"/>
    </source>
</evidence>
<keyword evidence="1" id="KW-0805">Transcription regulation</keyword>
<evidence type="ECO:0000259" key="4">
    <source>
        <dbReference type="PROSITE" id="PS01124"/>
    </source>
</evidence>
<dbReference type="GO" id="GO:0003700">
    <property type="term" value="F:DNA-binding transcription factor activity"/>
    <property type="evidence" value="ECO:0007669"/>
    <property type="project" value="InterPro"/>
</dbReference>
<dbReference type="Gene3D" id="1.10.10.60">
    <property type="entry name" value="Homeodomain-like"/>
    <property type="match status" value="2"/>
</dbReference>
<keyword evidence="2" id="KW-0238">DNA-binding</keyword>
<proteinExistence type="predicted"/>
<sequence>MSSQIRPDQIRPDQIRLSEIAQSVAMTGRRLRASLPEGRVVLRGTRDGVESASGLTINAHDACAEEDFEVRVTRAPGVVLHLVLAGRVEAVLGGLPMGLERRPGAPVPIIFSALDTPQEFHRQSRRGEVLRKLTLRMSWDWLERRGISRAEILQGNARRDARWSAGPEDIADAEALMQPAASLGRPLSLLREAHSAALVGRAFEQLWQAEKLVAPADRDRLNRMEHLGCAPGPVAAMEAIARAGGMSLSSARRLFHRAYGQSMLARLRELRLRRAHDALRHGASVGTAAWDAGYDNPSAFSTAFRRWCGQTPSQVRQGGLPR</sequence>
<dbReference type="InterPro" id="IPR018062">
    <property type="entry name" value="HTH_AraC-typ_CS"/>
</dbReference>
<dbReference type="EMBL" id="FWFN01000005">
    <property type="protein sequence ID" value="SLN55894.1"/>
    <property type="molecule type" value="Genomic_DNA"/>
</dbReference>
<feature type="domain" description="HTH araC/xylS-type" evidence="4">
    <location>
        <begin position="237"/>
        <end position="318"/>
    </location>
</feature>
<evidence type="ECO:0000256" key="3">
    <source>
        <dbReference type="ARBA" id="ARBA00023163"/>
    </source>
</evidence>
<dbReference type="Proteomes" id="UP000193963">
    <property type="component" value="Unassembled WGS sequence"/>
</dbReference>
<dbReference type="Pfam" id="PF12833">
    <property type="entry name" value="HTH_18"/>
    <property type="match status" value="1"/>
</dbReference>
<dbReference type="PANTHER" id="PTHR11019:SF159">
    <property type="entry name" value="TRANSCRIPTIONAL REGULATOR-RELATED"/>
    <property type="match status" value="1"/>
</dbReference>
<evidence type="ECO:0000256" key="2">
    <source>
        <dbReference type="ARBA" id="ARBA00023125"/>
    </source>
</evidence>
<keyword evidence="6" id="KW-1185">Reference proteome</keyword>
<dbReference type="AlphaFoldDB" id="A0A1X6ZM77"/>
<dbReference type="InterPro" id="IPR009057">
    <property type="entry name" value="Homeodomain-like_sf"/>
</dbReference>
<organism evidence="5 6">
    <name type="scientific">Pseudooceanicola marinus</name>
    <dbReference type="NCBI Taxonomy" id="396013"/>
    <lineage>
        <taxon>Bacteria</taxon>
        <taxon>Pseudomonadati</taxon>
        <taxon>Pseudomonadota</taxon>
        <taxon>Alphaproteobacteria</taxon>
        <taxon>Rhodobacterales</taxon>
        <taxon>Paracoccaceae</taxon>
        <taxon>Pseudooceanicola</taxon>
    </lineage>
</organism>
<evidence type="ECO:0000313" key="6">
    <source>
        <dbReference type="Proteomes" id="UP000193963"/>
    </source>
</evidence>
<dbReference type="RefSeq" id="WP_157792228.1">
    <property type="nucleotide sequence ID" value="NZ_FWFN01000005.1"/>
</dbReference>
<keyword evidence="3" id="KW-0804">Transcription</keyword>